<dbReference type="eggNOG" id="ENOG502QQ2N">
    <property type="taxonomic scope" value="Eukaryota"/>
</dbReference>
<evidence type="ECO:0000256" key="1">
    <source>
        <dbReference type="SAM" id="MobiDB-lite"/>
    </source>
</evidence>
<name>A5DXQ4_LODEL</name>
<protein>
    <submittedName>
        <fullName evidence="4">Glycerol-3-phosphate O-acyltransferase 1</fullName>
    </submittedName>
</protein>
<dbReference type="Proteomes" id="UP000001996">
    <property type="component" value="Unassembled WGS sequence"/>
</dbReference>
<dbReference type="InParanoid" id="A5DXQ4"/>
<feature type="domain" description="Phospholipid/glycerol acyltransferase" evidence="3">
    <location>
        <begin position="169"/>
        <end position="259"/>
    </location>
</feature>
<dbReference type="VEuPathDB" id="FungiDB:LELG_02141"/>
<dbReference type="PANTHER" id="PTHR31605:SF0">
    <property type="entry name" value="GLYCEROL-3-PHOSPHATE O-ACYLTRANSFERASE 1"/>
    <property type="match status" value="1"/>
</dbReference>
<feature type="compositionally biased region" description="Basic and acidic residues" evidence="1">
    <location>
        <begin position="628"/>
        <end position="638"/>
    </location>
</feature>
<keyword evidence="2" id="KW-1133">Transmembrane helix</keyword>
<feature type="region of interest" description="Disordered" evidence="1">
    <location>
        <begin position="694"/>
        <end position="719"/>
    </location>
</feature>
<dbReference type="CDD" id="cd07992">
    <property type="entry name" value="LPLAT_AAK14816-like"/>
    <property type="match status" value="1"/>
</dbReference>
<dbReference type="OMA" id="IMALGCM"/>
<keyword evidence="5" id="KW-1185">Reference proteome</keyword>
<dbReference type="OrthoDB" id="2427554at2759"/>
<dbReference type="AlphaFoldDB" id="A5DXQ4"/>
<dbReference type="GO" id="GO:0016287">
    <property type="term" value="F:glycerone-phosphate O-acyltransferase activity"/>
    <property type="evidence" value="ECO:0007669"/>
    <property type="project" value="EnsemblFungi"/>
</dbReference>
<feature type="compositionally biased region" description="Basic and acidic residues" evidence="1">
    <location>
        <begin position="707"/>
        <end position="718"/>
    </location>
</feature>
<organism evidence="4 5">
    <name type="scientific">Lodderomyces elongisporus (strain ATCC 11503 / CBS 2605 / JCM 1781 / NBRC 1676 / NRRL YB-4239)</name>
    <name type="common">Yeast</name>
    <name type="synonym">Saccharomyces elongisporus</name>
    <dbReference type="NCBI Taxonomy" id="379508"/>
    <lineage>
        <taxon>Eukaryota</taxon>
        <taxon>Fungi</taxon>
        <taxon>Dikarya</taxon>
        <taxon>Ascomycota</taxon>
        <taxon>Saccharomycotina</taxon>
        <taxon>Pichiomycetes</taxon>
        <taxon>Debaryomycetaceae</taxon>
        <taxon>Candida/Lodderomyces clade</taxon>
        <taxon>Lodderomyces</taxon>
    </lineage>
</organism>
<feature type="compositionally biased region" description="Low complexity" evidence="1">
    <location>
        <begin position="650"/>
        <end position="659"/>
    </location>
</feature>
<dbReference type="PANTHER" id="PTHR31605">
    <property type="entry name" value="GLYCEROL-3-PHOSPHATE O-ACYLTRANSFERASE 1"/>
    <property type="match status" value="1"/>
</dbReference>
<proteinExistence type="predicted"/>
<feature type="compositionally biased region" description="Polar residues" evidence="1">
    <location>
        <begin position="697"/>
        <end position="706"/>
    </location>
</feature>
<dbReference type="GeneID" id="5234055"/>
<feature type="transmembrane region" description="Helical" evidence="2">
    <location>
        <begin position="413"/>
        <end position="432"/>
    </location>
</feature>
<reference evidence="4 5" key="1">
    <citation type="journal article" date="2009" name="Nature">
        <title>Evolution of pathogenicity and sexual reproduction in eight Candida genomes.</title>
        <authorList>
            <person name="Butler G."/>
            <person name="Rasmussen M.D."/>
            <person name="Lin M.F."/>
            <person name="Santos M.A."/>
            <person name="Sakthikumar S."/>
            <person name="Munro C.A."/>
            <person name="Rheinbay E."/>
            <person name="Grabherr M."/>
            <person name="Forche A."/>
            <person name="Reedy J.L."/>
            <person name="Agrafioti I."/>
            <person name="Arnaud M.B."/>
            <person name="Bates S."/>
            <person name="Brown A.J."/>
            <person name="Brunke S."/>
            <person name="Costanzo M.C."/>
            <person name="Fitzpatrick D.A."/>
            <person name="de Groot P.W."/>
            <person name="Harris D."/>
            <person name="Hoyer L.L."/>
            <person name="Hube B."/>
            <person name="Klis F.M."/>
            <person name="Kodira C."/>
            <person name="Lennard N."/>
            <person name="Logue M.E."/>
            <person name="Martin R."/>
            <person name="Neiman A.M."/>
            <person name="Nikolaou E."/>
            <person name="Quail M.A."/>
            <person name="Quinn J."/>
            <person name="Santos M.C."/>
            <person name="Schmitzberger F.F."/>
            <person name="Sherlock G."/>
            <person name="Shah P."/>
            <person name="Silverstein K.A."/>
            <person name="Skrzypek M.S."/>
            <person name="Soll D."/>
            <person name="Staggs R."/>
            <person name="Stansfield I."/>
            <person name="Stumpf M.P."/>
            <person name="Sudbery P.E."/>
            <person name="Srikantha T."/>
            <person name="Zeng Q."/>
            <person name="Berman J."/>
            <person name="Berriman M."/>
            <person name="Heitman J."/>
            <person name="Gow N.A."/>
            <person name="Lorenz M.C."/>
            <person name="Birren B.W."/>
            <person name="Kellis M."/>
            <person name="Cuomo C.A."/>
        </authorList>
    </citation>
    <scope>NUCLEOTIDE SEQUENCE [LARGE SCALE GENOMIC DNA]</scope>
    <source>
        <strain evidence="5">ATCC 11503 / BCRC 21390 / CBS 2605 / JCM 1781 / NBRC 1676 / NRRL YB-4239</strain>
    </source>
</reference>
<dbReference type="Pfam" id="PF01553">
    <property type="entry name" value="Acyltransferase"/>
    <property type="match status" value="1"/>
</dbReference>
<sequence length="796" mass="89748">MAQKYDLEYKRLPWYRLASYDFLLWALSIVFDCFFREIRPRGAFKIPRDGPVIFVGAPHHNQFVDPVILQNQVKREANRRISFLIAAKSYKMKSVGTMAKCQLSIPVVRPQDNLVKGSGKMFVDSHDNCRIIGVGTKFTTECMVRGLIALPQSLGATEISEIVSDTELIIKKEFKDLEQIRVLLTNGTSYKRADKIDQKQVYKMVFDHLLDNHCIGIFPEGGSHDRPDLLPLKAGVAVMALGAMENDPTCNVKIVPCGMNYFNAHRFRSRAVVEFGDPIVIPRELVKKYSNPETSREAVKDLLEMVSAGLKAVTVTCEDFETLMLIQAARRLYAGNLAQQLPLPLIVEMNRRLVNGYRHYKDEPVIQQLKTKVMEYNEMLKSLHLPDHHVEDCREEVNKAKLVPILVYRIAKLIILFTLALPGATLFAPVFLSSKLISKLKAREALANSVVKIAANDVIATWKILVAMGIAPVVYSFYATVGTYSCYSHGIFSSFGLFWLWIFLYACGVLVTYSALLTGEQGVDLFKSIRPLYLSIKSGSSIRQLKKMRKELSEEITEVVNEFGPKLYPNDFNLLNLKNKLNINDKVDYVDSDEEEDRKTQELKNRRHQRRGKGEGKRGRITSTTENISKEEDRRENGSDYYQSTEDEGAMSNSSSVSDGMSLLASDPKSYTNLPIFSDYNLYKNVHNKNLRLEPQSKINSSTSLHNEAKDARAHENSEVETIAPTPAAGAPAILDSSVHANGLNPDSNSYKSSPLSGKPTLSKSLSEEHIIEINFDPKAPLKDKIRQRMMQNRDS</sequence>
<keyword evidence="4" id="KW-0808">Transferase</keyword>
<evidence type="ECO:0000256" key="2">
    <source>
        <dbReference type="SAM" id="Phobius"/>
    </source>
</evidence>
<dbReference type="KEGG" id="lel:PVL30_002115"/>
<feature type="region of interest" description="Disordered" evidence="1">
    <location>
        <begin position="591"/>
        <end position="659"/>
    </location>
</feature>
<dbReference type="InterPro" id="IPR052744">
    <property type="entry name" value="GPAT/DAPAT"/>
</dbReference>
<evidence type="ECO:0000259" key="3">
    <source>
        <dbReference type="Pfam" id="PF01553"/>
    </source>
</evidence>
<feature type="compositionally biased region" description="Polar residues" evidence="1">
    <location>
        <begin position="745"/>
        <end position="764"/>
    </location>
</feature>
<dbReference type="HOGENOM" id="CLU_007860_1_0_1"/>
<dbReference type="STRING" id="379508.A5DXQ4"/>
<dbReference type="GO" id="GO:0005783">
    <property type="term" value="C:endoplasmic reticulum"/>
    <property type="evidence" value="ECO:0007669"/>
    <property type="project" value="EnsemblFungi"/>
</dbReference>
<feature type="transmembrane region" description="Helical" evidence="2">
    <location>
        <begin position="498"/>
        <end position="517"/>
    </location>
</feature>
<dbReference type="EMBL" id="CH981525">
    <property type="protein sequence ID" value="EDK43962.1"/>
    <property type="molecule type" value="Genomic_DNA"/>
</dbReference>
<keyword evidence="2" id="KW-0812">Transmembrane</keyword>
<dbReference type="FunCoup" id="A5DXQ4">
    <property type="interactions" value="92"/>
</dbReference>
<evidence type="ECO:0000313" key="5">
    <source>
        <dbReference type="Proteomes" id="UP000001996"/>
    </source>
</evidence>
<feature type="transmembrane region" description="Helical" evidence="2">
    <location>
        <begin position="453"/>
        <end position="478"/>
    </location>
</feature>
<dbReference type="SUPFAM" id="SSF69593">
    <property type="entry name" value="Glycerol-3-phosphate (1)-acyltransferase"/>
    <property type="match status" value="1"/>
</dbReference>
<keyword evidence="4" id="KW-0012">Acyltransferase</keyword>
<evidence type="ECO:0000313" key="4">
    <source>
        <dbReference type="EMBL" id="EDK43962.1"/>
    </source>
</evidence>
<gene>
    <name evidence="4" type="ORF">LELG_02141</name>
</gene>
<dbReference type="InterPro" id="IPR002123">
    <property type="entry name" value="Plipid/glycerol_acylTrfase"/>
</dbReference>
<dbReference type="GO" id="GO:0004366">
    <property type="term" value="F:glycerol-3-phosphate O-acyltransferase activity"/>
    <property type="evidence" value="ECO:0007669"/>
    <property type="project" value="EnsemblFungi"/>
</dbReference>
<feature type="transmembrane region" description="Helical" evidence="2">
    <location>
        <begin position="12"/>
        <end position="31"/>
    </location>
</feature>
<dbReference type="GO" id="GO:0008654">
    <property type="term" value="P:phospholipid biosynthetic process"/>
    <property type="evidence" value="ECO:0007669"/>
    <property type="project" value="EnsemblFungi"/>
</dbReference>
<feature type="region of interest" description="Disordered" evidence="1">
    <location>
        <begin position="738"/>
        <end position="764"/>
    </location>
</feature>
<accession>A5DXQ4</accession>
<keyword evidence="2" id="KW-0472">Membrane</keyword>